<dbReference type="Gene3D" id="3.40.50.300">
    <property type="entry name" value="P-loop containing nucleotide triphosphate hydrolases"/>
    <property type="match status" value="1"/>
</dbReference>
<dbReference type="FunFam" id="3.40.50.300:FF:000050">
    <property type="entry name" value="DNA repair protein RadA"/>
    <property type="match status" value="1"/>
</dbReference>
<reference evidence="15 16" key="1">
    <citation type="journal article" date="2016" name="Nat. Commun.">
        <title>Thousands of microbial genomes shed light on interconnected biogeochemical processes in an aquifer system.</title>
        <authorList>
            <person name="Anantharaman K."/>
            <person name="Brown C.T."/>
            <person name="Hug L.A."/>
            <person name="Sharon I."/>
            <person name="Castelle C.J."/>
            <person name="Probst A.J."/>
            <person name="Thomas B.C."/>
            <person name="Singh A."/>
            <person name="Wilkins M.J."/>
            <person name="Karaoz U."/>
            <person name="Brodie E.L."/>
            <person name="Williams K.H."/>
            <person name="Hubbard S.S."/>
            <person name="Banfield J.F."/>
        </authorList>
    </citation>
    <scope>NUCLEOTIDE SEQUENCE [LARGE SCALE GENOMIC DNA]</scope>
</reference>
<dbReference type="Pfam" id="PF13541">
    <property type="entry name" value="ChlI"/>
    <property type="match status" value="1"/>
</dbReference>
<dbReference type="PANTHER" id="PTHR32472">
    <property type="entry name" value="DNA REPAIR PROTEIN RADA"/>
    <property type="match status" value="1"/>
</dbReference>
<evidence type="ECO:0000256" key="9">
    <source>
        <dbReference type="ARBA" id="ARBA00023125"/>
    </source>
</evidence>
<feature type="short sequence motif" description="RadA KNRFG motif" evidence="11">
    <location>
        <begin position="249"/>
        <end position="253"/>
    </location>
</feature>
<dbReference type="InterPro" id="IPR004504">
    <property type="entry name" value="DNA_repair_RadA"/>
</dbReference>
<keyword evidence="10 11" id="KW-0234">DNA repair</keyword>
<organism evidence="15 16">
    <name type="scientific">candidate division WOR-1 bacterium RIFOXYB2_FULL_36_35</name>
    <dbReference type="NCBI Taxonomy" id="1802578"/>
    <lineage>
        <taxon>Bacteria</taxon>
        <taxon>Bacillati</taxon>
        <taxon>Saganbacteria</taxon>
    </lineage>
</organism>
<evidence type="ECO:0000256" key="6">
    <source>
        <dbReference type="ARBA" id="ARBA00022833"/>
    </source>
</evidence>
<dbReference type="GO" id="GO:0005524">
    <property type="term" value="F:ATP binding"/>
    <property type="evidence" value="ECO:0007669"/>
    <property type="project" value="UniProtKB-UniRule"/>
</dbReference>
<dbReference type="GO" id="GO:0005829">
    <property type="term" value="C:cytosol"/>
    <property type="evidence" value="ECO:0007669"/>
    <property type="project" value="TreeGrafter"/>
</dbReference>
<accession>A0A1F4S2S9</accession>
<comment type="domain">
    <text evidence="11">The middle region has homology to RecA with ATPase motifs including the RadA KNRFG motif, while the C-terminus is homologous to Lon protease.</text>
</comment>
<dbReference type="GO" id="GO:0016787">
    <property type="term" value="F:hydrolase activity"/>
    <property type="evidence" value="ECO:0007669"/>
    <property type="project" value="UniProtKB-KW"/>
</dbReference>
<evidence type="ECO:0000256" key="5">
    <source>
        <dbReference type="ARBA" id="ARBA00022801"/>
    </source>
</evidence>
<evidence type="ECO:0000256" key="7">
    <source>
        <dbReference type="ARBA" id="ARBA00022840"/>
    </source>
</evidence>
<feature type="region of interest" description="Lon-protease-like" evidence="11">
    <location>
        <begin position="348"/>
        <end position="453"/>
    </location>
</feature>
<dbReference type="Proteomes" id="UP000177905">
    <property type="component" value="Unassembled WGS sequence"/>
</dbReference>
<keyword evidence="4 13" id="KW-0863">Zinc-finger</keyword>
<keyword evidence="8 11" id="KW-0346">Stress response</keyword>
<dbReference type="InterPro" id="IPR014774">
    <property type="entry name" value="KaiC-like_dom"/>
</dbReference>
<dbReference type="InterPro" id="IPR020588">
    <property type="entry name" value="RecA_ATP-bd"/>
</dbReference>
<dbReference type="InterPro" id="IPR020568">
    <property type="entry name" value="Ribosomal_Su5_D2-typ_SF"/>
</dbReference>
<evidence type="ECO:0000256" key="1">
    <source>
        <dbReference type="ARBA" id="ARBA00022723"/>
    </source>
</evidence>
<evidence type="ECO:0000256" key="2">
    <source>
        <dbReference type="ARBA" id="ARBA00022741"/>
    </source>
</evidence>
<name>A0A1F4S2S9_UNCSA</name>
<keyword evidence="5" id="KW-0378">Hydrolase</keyword>
<dbReference type="SMART" id="SM00382">
    <property type="entry name" value="AAA"/>
    <property type="match status" value="1"/>
</dbReference>
<dbReference type="CDD" id="cd01121">
    <property type="entry name" value="RadA_SMS_N"/>
    <property type="match status" value="1"/>
</dbReference>
<dbReference type="EMBL" id="MEUA01000031">
    <property type="protein sequence ID" value="OGC14766.1"/>
    <property type="molecule type" value="Genomic_DNA"/>
</dbReference>
<dbReference type="GO" id="GO:0003684">
    <property type="term" value="F:damaged DNA binding"/>
    <property type="evidence" value="ECO:0007669"/>
    <property type="project" value="InterPro"/>
</dbReference>
<keyword evidence="1 11" id="KW-0479">Metal-binding</keyword>
<evidence type="ECO:0000256" key="11">
    <source>
        <dbReference type="HAMAP-Rule" id="MF_01498"/>
    </source>
</evidence>
<evidence type="ECO:0000256" key="12">
    <source>
        <dbReference type="NCBIfam" id="TIGR00416"/>
    </source>
</evidence>
<dbReference type="InterPro" id="IPR003593">
    <property type="entry name" value="AAA+_ATPase"/>
</dbReference>
<comment type="function">
    <text evidence="13">DNA-dependent ATPase involved in processing of recombination intermediates, plays a role in repairing DNA breaks. Stimulates the branch migration of RecA-mediated strand transfer reactions, allowing the 3' invading strand to extend heteroduplex DNA faster. Binds ssDNA in the presence of ADP but not other nucleotides, has ATPase activity that is stimulated by ssDNA and various branched DNA structures, but inhibited by SSB. Does not have RecA's homology-searching function.</text>
</comment>
<keyword evidence="2 11" id="KW-0547">Nucleotide-binding</keyword>
<dbReference type="InterPro" id="IPR014721">
    <property type="entry name" value="Ribsml_uS5_D2-typ_fold_subgr"/>
</dbReference>
<evidence type="ECO:0000256" key="10">
    <source>
        <dbReference type="ARBA" id="ARBA00023204"/>
    </source>
</evidence>
<dbReference type="AlphaFoldDB" id="A0A1F4S2S9"/>
<feature type="binding site" evidence="11">
    <location>
        <begin position="95"/>
        <end position="102"/>
    </location>
    <ligand>
        <name>ATP</name>
        <dbReference type="ChEBI" id="CHEBI:30616"/>
    </ligand>
</feature>
<keyword evidence="6 13" id="KW-0862">Zinc</keyword>
<dbReference type="GO" id="GO:0140664">
    <property type="term" value="F:ATP-dependent DNA damage sensor activity"/>
    <property type="evidence" value="ECO:0007669"/>
    <property type="project" value="InterPro"/>
</dbReference>
<dbReference type="SUPFAM" id="SSF52540">
    <property type="entry name" value="P-loop containing nucleoside triphosphate hydrolases"/>
    <property type="match status" value="1"/>
</dbReference>
<dbReference type="PRINTS" id="PR01874">
    <property type="entry name" value="DNAREPAIRADA"/>
</dbReference>
<dbReference type="GO" id="GO:0008270">
    <property type="term" value="F:zinc ion binding"/>
    <property type="evidence" value="ECO:0007669"/>
    <property type="project" value="UniProtKB-KW"/>
</dbReference>
<dbReference type="HAMAP" id="MF_01498">
    <property type="entry name" value="RadA_bact"/>
    <property type="match status" value="1"/>
</dbReference>
<proteinExistence type="inferred from homology"/>
<keyword evidence="7 11" id="KW-0067">ATP-binding</keyword>
<dbReference type="GO" id="GO:0000725">
    <property type="term" value="P:recombinational repair"/>
    <property type="evidence" value="ECO:0007669"/>
    <property type="project" value="UniProtKB-UniRule"/>
</dbReference>
<evidence type="ECO:0000259" key="14">
    <source>
        <dbReference type="PROSITE" id="PS50162"/>
    </source>
</evidence>
<evidence type="ECO:0000313" key="16">
    <source>
        <dbReference type="Proteomes" id="UP000177905"/>
    </source>
</evidence>
<dbReference type="Pfam" id="PF06745">
    <property type="entry name" value="ATPase"/>
    <property type="match status" value="1"/>
</dbReference>
<comment type="caution">
    <text evidence="15">The sequence shown here is derived from an EMBL/GenBank/DDBJ whole genome shotgun (WGS) entry which is preliminary data.</text>
</comment>
<dbReference type="SUPFAM" id="SSF54211">
    <property type="entry name" value="Ribosomal protein S5 domain 2-like"/>
    <property type="match status" value="1"/>
</dbReference>
<comment type="similarity">
    <text evidence="11 13">Belongs to the RecA family. RadA subfamily.</text>
</comment>
<evidence type="ECO:0000256" key="3">
    <source>
        <dbReference type="ARBA" id="ARBA00022763"/>
    </source>
</evidence>
<sequence length="453" mass="49687">MKTESRFFCQNCGNDFPRWSGQCQSCGAWNSLVEEKTVKAKQTVYKPKHAELNTTPLSIKDIDYNQEERKSSGVEEFDRVLGGGIVPGAVILVGGDPGIGKSTLMLQIANKSDKKILYASGEESAKQIKIRAQRLGALSEKIKVYAETNLFLIEKGIEQEKPEIVIIDSIQTMFREDIDSAPGSVSQVRECAAYLVKIAKETHIPIFIIGHVTKEGNIAGPRILEHIVDAVIYFEGEQHKQFRILRGIKNRFGSISEVGIFEMTETGLVTVDNPSEIFLAERPKGESGSTITAIIEGSRPLLIEVQALTAYTKMVMPRRTSVGIDYNRLMMILAVLEKKANLKLSSLDIFVSIAGGIKVAEPAIDLPMALAVASSYKNKPLPEDLIAVGEIGLTGEVRAVNQIEKRITEAEKLGFKKILIPKGNLKQIKTSKIEIAVAGSISEAFNNIGTVEK</sequence>
<evidence type="ECO:0000256" key="13">
    <source>
        <dbReference type="RuleBase" id="RU003555"/>
    </source>
</evidence>
<dbReference type="PROSITE" id="PS50162">
    <property type="entry name" value="RECA_2"/>
    <property type="match status" value="1"/>
</dbReference>
<evidence type="ECO:0000313" key="15">
    <source>
        <dbReference type="EMBL" id="OGC14766.1"/>
    </source>
</evidence>
<keyword evidence="3 11" id="KW-0227">DNA damage</keyword>
<gene>
    <name evidence="11" type="primary">radA</name>
    <name evidence="15" type="ORF">A2290_08740</name>
</gene>
<dbReference type="InterPro" id="IPR041166">
    <property type="entry name" value="Rubredoxin_2"/>
</dbReference>
<dbReference type="Pfam" id="PF18073">
    <property type="entry name" value="Zn_ribbon_LapB"/>
    <property type="match status" value="1"/>
</dbReference>
<comment type="function">
    <text evidence="11">Plays a role in repairing double-strand DNA breaks, probably involving stabilizing or processing branched DNA or blocked replication forks.</text>
</comment>
<dbReference type="InterPro" id="IPR027417">
    <property type="entry name" value="P-loop_NTPase"/>
</dbReference>
<evidence type="ECO:0000256" key="8">
    <source>
        <dbReference type="ARBA" id="ARBA00023016"/>
    </source>
</evidence>
<dbReference type="PANTHER" id="PTHR32472:SF10">
    <property type="entry name" value="DNA REPAIR PROTEIN RADA-LIKE PROTEIN"/>
    <property type="match status" value="1"/>
</dbReference>
<dbReference type="Gene3D" id="3.30.230.10">
    <property type="match status" value="1"/>
</dbReference>
<dbReference type="NCBIfam" id="TIGR00416">
    <property type="entry name" value="sms"/>
    <property type="match status" value="1"/>
</dbReference>
<keyword evidence="9 11" id="KW-0238">DNA-binding</keyword>
<feature type="domain" description="RecA family profile 1" evidence="14">
    <location>
        <begin position="66"/>
        <end position="212"/>
    </location>
</feature>
<protein>
    <recommendedName>
        <fullName evidence="11 12">DNA repair protein RadA</fullName>
    </recommendedName>
</protein>
<evidence type="ECO:0000256" key="4">
    <source>
        <dbReference type="ARBA" id="ARBA00022771"/>
    </source>
</evidence>